<evidence type="ECO:0000313" key="5">
    <source>
        <dbReference type="Proteomes" id="UP001359559"/>
    </source>
</evidence>
<evidence type="ECO:0000259" key="3">
    <source>
        <dbReference type="PROSITE" id="PS50213"/>
    </source>
</evidence>
<dbReference type="SMART" id="SM00554">
    <property type="entry name" value="FAS1"/>
    <property type="match status" value="2"/>
</dbReference>
<evidence type="ECO:0000256" key="1">
    <source>
        <dbReference type="ARBA" id="ARBA00007843"/>
    </source>
</evidence>
<reference evidence="4 5" key="1">
    <citation type="submission" date="2024-01" db="EMBL/GenBank/DDBJ databases">
        <title>The genomes of 5 underutilized Papilionoideae crops provide insights into root nodulation and disease resistance.</title>
        <authorList>
            <person name="Yuan L."/>
        </authorList>
    </citation>
    <scope>NUCLEOTIDE SEQUENCE [LARGE SCALE GENOMIC DNA]</scope>
    <source>
        <strain evidence="4">LY-2023</strain>
        <tissue evidence="4">Leaf</tissue>
    </source>
</reference>
<organism evidence="4 5">
    <name type="scientific">Clitoria ternatea</name>
    <name type="common">Butterfly pea</name>
    <dbReference type="NCBI Taxonomy" id="43366"/>
    <lineage>
        <taxon>Eukaryota</taxon>
        <taxon>Viridiplantae</taxon>
        <taxon>Streptophyta</taxon>
        <taxon>Embryophyta</taxon>
        <taxon>Tracheophyta</taxon>
        <taxon>Spermatophyta</taxon>
        <taxon>Magnoliopsida</taxon>
        <taxon>eudicotyledons</taxon>
        <taxon>Gunneridae</taxon>
        <taxon>Pentapetalae</taxon>
        <taxon>rosids</taxon>
        <taxon>fabids</taxon>
        <taxon>Fabales</taxon>
        <taxon>Fabaceae</taxon>
        <taxon>Papilionoideae</taxon>
        <taxon>50 kb inversion clade</taxon>
        <taxon>NPAAA clade</taxon>
        <taxon>indigoferoid/millettioid clade</taxon>
        <taxon>Phaseoleae</taxon>
        <taxon>Clitoria</taxon>
    </lineage>
</organism>
<sequence length="518" mass="55789">MENSSSSFSLRFALLFATTFAAILEVTTTQGLGATFPLSTPPPPTPLDLQEHSFFSHTSLLPPILSHLGFHELATAAPSLHDAATTASSAWNGPSTIFAPSDASLHTCFSCSVPNLLREHIVPGLFTIDYLRKLAFGTKIETLSPGRCITVTSDTVHPNTNSTAAKIFVGGVEITQPDLFNNGMVVIHGLRGFISTLSPFSCDVERMTSLSFPFHPDHRSGQHLHTPGTTVQPAIMRLMLRDAMLRLRNNGFSILALAMRVKYAELVTLNNMTVFAIDDLSIFSGSHSYISSVRSHIVPNHYLSIADLEKLPVGTTLPTLERGKPLLITTSGGGGVGLAPMRINYVRVKVADVIRNVKIVVHSVYLPFPHINPVAAAYDTILGGEGAVNIPISDSTDQASTEGTCSVLDGRGSCISDVAGVPPTPQVKPMVEIEDHHGLFGTFWRVSRLSCILSESFWGFGVKLANGVSSAWQCASWLSNCSLPDILPCQAVLLNESINRLAKLKKFVSSFTALGWVD</sequence>
<dbReference type="InterPro" id="IPR052806">
    <property type="entry name" value="Fasciclin-like_AGP"/>
</dbReference>
<dbReference type="SUPFAM" id="SSF82153">
    <property type="entry name" value="FAS1 domain"/>
    <property type="match status" value="1"/>
</dbReference>
<dbReference type="InterPro" id="IPR036378">
    <property type="entry name" value="FAS1_dom_sf"/>
</dbReference>
<dbReference type="InterPro" id="IPR000782">
    <property type="entry name" value="FAS1_domain"/>
</dbReference>
<keyword evidence="2" id="KW-0732">Signal</keyword>
<dbReference type="AlphaFoldDB" id="A0AAN9KLW9"/>
<evidence type="ECO:0000313" key="4">
    <source>
        <dbReference type="EMBL" id="KAK7318568.1"/>
    </source>
</evidence>
<keyword evidence="5" id="KW-1185">Reference proteome</keyword>
<dbReference type="Gene3D" id="2.30.180.10">
    <property type="entry name" value="FAS1 domain"/>
    <property type="match status" value="1"/>
</dbReference>
<dbReference type="EMBL" id="JAYKXN010000001">
    <property type="protein sequence ID" value="KAK7318568.1"/>
    <property type="molecule type" value="Genomic_DNA"/>
</dbReference>
<dbReference type="Proteomes" id="UP001359559">
    <property type="component" value="Unassembled WGS sequence"/>
</dbReference>
<comment type="caution">
    <text evidence="4">The sequence shown here is derived from an EMBL/GenBank/DDBJ whole genome shotgun (WGS) entry which is preliminary data.</text>
</comment>
<proteinExistence type="inferred from homology"/>
<dbReference type="PANTHER" id="PTHR33985">
    <property type="entry name" value="OS02G0491300 PROTEIN-RELATED"/>
    <property type="match status" value="1"/>
</dbReference>
<comment type="similarity">
    <text evidence="1">Belongs to the fasciclin-like AGP family.</text>
</comment>
<dbReference type="PROSITE" id="PS50213">
    <property type="entry name" value="FAS1"/>
    <property type="match status" value="1"/>
</dbReference>
<protein>
    <recommendedName>
        <fullName evidence="3">FAS1 domain-containing protein</fullName>
    </recommendedName>
</protein>
<accession>A0AAN9KLW9</accession>
<feature type="chain" id="PRO_5042829257" description="FAS1 domain-containing protein" evidence="2">
    <location>
        <begin position="22"/>
        <end position="518"/>
    </location>
</feature>
<dbReference type="PANTHER" id="PTHR33985:SF2">
    <property type="entry name" value="EXPRESSED PROTEIN"/>
    <property type="match status" value="1"/>
</dbReference>
<feature type="signal peptide" evidence="2">
    <location>
        <begin position="1"/>
        <end position="21"/>
    </location>
</feature>
<dbReference type="Pfam" id="PF02469">
    <property type="entry name" value="Fasciclin"/>
    <property type="match status" value="1"/>
</dbReference>
<gene>
    <name evidence="4" type="ORF">RJT34_03271</name>
</gene>
<evidence type="ECO:0000256" key="2">
    <source>
        <dbReference type="SAM" id="SignalP"/>
    </source>
</evidence>
<name>A0AAN9KLW9_CLITE</name>
<feature type="domain" description="FAS1" evidence="3">
    <location>
        <begin position="57"/>
        <end position="193"/>
    </location>
</feature>